<name>A0A427AHX6_ENSVE</name>
<evidence type="ECO:0000256" key="2">
    <source>
        <dbReference type="ARBA" id="ARBA00022523"/>
    </source>
</evidence>
<sequence>MPRHMGRHWWRRTVIAGAVTNQFCDGYYQGDRLAPLEAATACAGIFGKGAYPRNPGNLLIDEKSEASFNAFGAGGRRFLLPAVWEPISGKCKVVA</sequence>
<dbReference type="InterPro" id="IPR006766">
    <property type="entry name" value="EXORDIUM-like"/>
</dbReference>
<reference evidence="6 7" key="1">
    <citation type="journal article" date="2014" name="Agronomy (Basel)">
        <title>A Draft Genome Sequence for Ensete ventricosum, the Drought-Tolerant Tree Against Hunger.</title>
        <authorList>
            <person name="Harrison J."/>
            <person name="Moore K.A."/>
            <person name="Paszkiewicz K."/>
            <person name="Jones T."/>
            <person name="Grant M."/>
            <person name="Ambacheew D."/>
            <person name="Muzemil S."/>
            <person name="Studholme D.J."/>
        </authorList>
    </citation>
    <scope>NUCLEOTIDE SEQUENCE [LARGE SCALE GENOMIC DNA]</scope>
</reference>
<protein>
    <submittedName>
        <fullName evidence="6">Uncharacterized protein</fullName>
    </submittedName>
</protein>
<dbReference type="GO" id="GO:0048046">
    <property type="term" value="C:apoplast"/>
    <property type="evidence" value="ECO:0007669"/>
    <property type="project" value="UniProtKB-SubCell"/>
</dbReference>
<evidence type="ECO:0000256" key="4">
    <source>
        <dbReference type="ARBA" id="ARBA00022729"/>
    </source>
</evidence>
<evidence type="ECO:0000313" key="7">
    <source>
        <dbReference type="Proteomes" id="UP000287651"/>
    </source>
</evidence>
<comment type="similarity">
    <text evidence="5">Belongs to the EXORDIUM family.</text>
</comment>
<dbReference type="EMBL" id="AMZH03002391">
    <property type="protein sequence ID" value="RRT75742.1"/>
    <property type="molecule type" value="Genomic_DNA"/>
</dbReference>
<dbReference type="PANTHER" id="PTHR31279:SF58">
    <property type="entry name" value="PROTEIN EXORDIUM-LIKE 2"/>
    <property type="match status" value="1"/>
</dbReference>
<keyword evidence="4" id="KW-0732">Signal</keyword>
<evidence type="ECO:0000256" key="5">
    <source>
        <dbReference type="ARBA" id="ARBA00023591"/>
    </source>
</evidence>
<evidence type="ECO:0000256" key="1">
    <source>
        <dbReference type="ARBA" id="ARBA00004271"/>
    </source>
</evidence>
<proteinExistence type="inferred from homology"/>
<comment type="caution">
    <text evidence="6">The sequence shown here is derived from an EMBL/GenBank/DDBJ whole genome shotgun (WGS) entry which is preliminary data.</text>
</comment>
<dbReference type="Proteomes" id="UP000287651">
    <property type="component" value="Unassembled WGS sequence"/>
</dbReference>
<evidence type="ECO:0000313" key="6">
    <source>
        <dbReference type="EMBL" id="RRT75742.1"/>
    </source>
</evidence>
<keyword evidence="2" id="KW-0052">Apoplast</keyword>
<keyword evidence="3" id="KW-0964">Secreted</keyword>
<accession>A0A427AHX6</accession>
<evidence type="ECO:0000256" key="3">
    <source>
        <dbReference type="ARBA" id="ARBA00022525"/>
    </source>
</evidence>
<dbReference type="PANTHER" id="PTHR31279">
    <property type="entry name" value="PROTEIN EXORDIUM-LIKE 5"/>
    <property type="match status" value="1"/>
</dbReference>
<dbReference type="Pfam" id="PF04674">
    <property type="entry name" value="Phi_1"/>
    <property type="match status" value="1"/>
</dbReference>
<gene>
    <name evidence="6" type="ORF">B296_00030930</name>
</gene>
<dbReference type="AlphaFoldDB" id="A0A427AHX6"/>
<comment type="subcellular location">
    <subcellularLocation>
        <location evidence="1">Secreted</location>
        <location evidence="1">Extracellular space</location>
        <location evidence="1">Apoplast</location>
    </subcellularLocation>
</comment>
<organism evidence="6 7">
    <name type="scientific">Ensete ventricosum</name>
    <name type="common">Abyssinian banana</name>
    <name type="synonym">Musa ensete</name>
    <dbReference type="NCBI Taxonomy" id="4639"/>
    <lineage>
        <taxon>Eukaryota</taxon>
        <taxon>Viridiplantae</taxon>
        <taxon>Streptophyta</taxon>
        <taxon>Embryophyta</taxon>
        <taxon>Tracheophyta</taxon>
        <taxon>Spermatophyta</taxon>
        <taxon>Magnoliopsida</taxon>
        <taxon>Liliopsida</taxon>
        <taxon>Zingiberales</taxon>
        <taxon>Musaceae</taxon>
        <taxon>Ensete</taxon>
    </lineage>
</organism>